<comment type="caution">
    <text evidence="2">The sequence shown here is derived from an EMBL/GenBank/DDBJ whole genome shotgun (WGS) entry which is preliminary data.</text>
</comment>
<feature type="region of interest" description="Disordered" evidence="1">
    <location>
        <begin position="1"/>
        <end position="20"/>
    </location>
</feature>
<sequence>MVKQQSQQASFMSLKRSKERRQREVVQVKMTLLHSQRCHGNCGVLTYVVTCFTNGVVLSMLKYEWMTRLLVVDEVLHINRSFN</sequence>
<dbReference type="EMBL" id="JACXVP010000001">
    <property type="protein sequence ID" value="KAG5632877.1"/>
    <property type="molecule type" value="Genomic_DNA"/>
</dbReference>
<proteinExistence type="predicted"/>
<gene>
    <name evidence="2" type="ORF">H5410_004594</name>
</gene>
<name>A0A9J6B7T3_SOLCO</name>
<evidence type="ECO:0000313" key="3">
    <source>
        <dbReference type="Proteomes" id="UP000824120"/>
    </source>
</evidence>
<dbReference type="Proteomes" id="UP000824120">
    <property type="component" value="Chromosome 1"/>
</dbReference>
<feature type="compositionally biased region" description="Polar residues" evidence="1">
    <location>
        <begin position="1"/>
        <end position="11"/>
    </location>
</feature>
<evidence type="ECO:0000256" key="1">
    <source>
        <dbReference type="SAM" id="MobiDB-lite"/>
    </source>
</evidence>
<dbReference type="AlphaFoldDB" id="A0A9J6B7T3"/>
<reference evidence="2 3" key="1">
    <citation type="submission" date="2020-09" db="EMBL/GenBank/DDBJ databases">
        <title>De no assembly of potato wild relative species, Solanum commersonii.</title>
        <authorList>
            <person name="Cho K."/>
        </authorList>
    </citation>
    <scope>NUCLEOTIDE SEQUENCE [LARGE SCALE GENOMIC DNA]</scope>
    <source>
        <strain evidence="2">LZ3.2</strain>
        <tissue evidence="2">Leaf</tissue>
    </source>
</reference>
<protein>
    <submittedName>
        <fullName evidence="2">Uncharacterized protein</fullName>
    </submittedName>
</protein>
<evidence type="ECO:0000313" key="2">
    <source>
        <dbReference type="EMBL" id="KAG5632877.1"/>
    </source>
</evidence>
<accession>A0A9J6B7T3</accession>
<organism evidence="2 3">
    <name type="scientific">Solanum commersonii</name>
    <name type="common">Commerson's wild potato</name>
    <name type="synonym">Commerson's nightshade</name>
    <dbReference type="NCBI Taxonomy" id="4109"/>
    <lineage>
        <taxon>Eukaryota</taxon>
        <taxon>Viridiplantae</taxon>
        <taxon>Streptophyta</taxon>
        <taxon>Embryophyta</taxon>
        <taxon>Tracheophyta</taxon>
        <taxon>Spermatophyta</taxon>
        <taxon>Magnoliopsida</taxon>
        <taxon>eudicotyledons</taxon>
        <taxon>Gunneridae</taxon>
        <taxon>Pentapetalae</taxon>
        <taxon>asterids</taxon>
        <taxon>lamiids</taxon>
        <taxon>Solanales</taxon>
        <taxon>Solanaceae</taxon>
        <taxon>Solanoideae</taxon>
        <taxon>Solaneae</taxon>
        <taxon>Solanum</taxon>
    </lineage>
</organism>
<keyword evidence="3" id="KW-1185">Reference proteome</keyword>